<dbReference type="InterPro" id="IPR004843">
    <property type="entry name" value="Calcineurin-like_PHP"/>
</dbReference>
<dbReference type="Gene3D" id="2.60.40.380">
    <property type="entry name" value="Purple acid phosphatase-like, N-terminal"/>
    <property type="match status" value="1"/>
</dbReference>
<reference evidence="5 6" key="1">
    <citation type="submission" date="2024-08" db="EMBL/GenBank/DDBJ databases">
        <title>Whole-genome sequencing of halo(alkali)philic microorganisms from hypersaline lakes.</title>
        <authorList>
            <person name="Sorokin D.Y."/>
            <person name="Merkel A.Y."/>
            <person name="Messina E."/>
            <person name="Yakimov M."/>
        </authorList>
    </citation>
    <scope>NUCLEOTIDE SEQUENCE [LARGE SCALE GENOMIC DNA]</scope>
    <source>
        <strain evidence="5 6">AB-hyl4</strain>
    </source>
</reference>
<dbReference type="EMBL" id="JBGUBD010000004">
    <property type="protein sequence ID" value="MFA9478108.1"/>
    <property type="molecule type" value="Genomic_DNA"/>
</dbReference>
<keyword evidence="6" id="KW-1185">Reference proteome</keyword>
<evidence type="ECO:0000313" key="5">
    <source>
        <dbReference type="EMBL" id="MFA9478108.1"/>
    </source>
</evidence>
<dbReference type="SUPFAM" id="SSF56300">
    <property type="entry name" value="Metallo-dependent phosphatases"/>
    <property type="match status" value="1"/>
</dbReference>
<evidence type="ECO:0000256" key="2">
    <source>
        <dbReference type="SAM" id="SignalP"/>
    </source>
</evidence>
<dbReference type="Pfam" id="PF16656">
    <property type="entry name" value="Pur_ac_phosph_N"/>
    <property type="match status" value="1"/>
</dbReference>
<dbReference type="InterPro" id="IPR008963">
    <property type="entry name" value="Purple_acid_Pase-like_N"/>
</dbReference>
<dbReference type="PANTHER" id="PTHR22953:SF153">
    <property type="entry name" value="PURPLE ACID PHOSPHATASE"/>
    <property type="match status" value="1"/>
</dbReference>
<gene>
    <name evidence="5" type="ORF">ACERK3_07330</name>
</gene>
<protein>
    <submittedName>
        <fullName evidence="5">Fibronectin type III domain-containing protein</fullName>
    </submittedName>
</protein>
<accession>A0ABV4U3D8</accession>
<dbReference type="InterPro" id="IPR029052">
    <property type="entry name" value="Metallo-depent_PP-like"/>
</dbReference>
<feature type="chain" id="PRO_5046711760" evidence="2">
    <location>
        <begin position="36"/>
        <end position="608"/>
    </location>
</feature>
<dbReference type="InterPro" id="IPR003961">
    <property type="entry name" value="FN3_dom"/>
</dbReference>
<dbReference type="Proteomes" id="UP001575105">
    <property type="component" value="Unassembled WGS sequence"/>
</dbReference>
<dbReference type="CDD" id="cd00063">
    <property type="entry name" value="FN3"/>
    <property type="match status" value="1"/>
</dbReference>
<evidence type="ECO:0000313" key="6">
    <source>
        <dbReference type="Proteomes" id="UP001575105"/>
    </source>
</evidence>
<dbReference type="Gene3D" id="2.60.120.260">
    <property type="entry name" value="Galactose-binding domain-like"/>
    <property type="match status" value="1"/>
</dbReference>
<feature type="signal peptide" evidence="2">
    <location>
        <begin position="1"/>
        <end position="35"/>
    </location>
</feature>
<keyword evidence="1 2" id="KW-0732">Signal</keyword>
<dbReference type="SUPFAM" id="SSF49363">
    <property type="entry name" value="Purple acid phosphatase, N-terminal domain"/>
    <property type="match status" value="1"/>
</dbReference>
<name>A0ABV4U3D8_9BACT</name>
<sequence>MERNWHVTVSRRVFRLAGMLMMGVVCLVLAVPANADLAPTDEVIIDFDAIWRYHDGNEDLGEAWREPDYDDSEWAEGPALLGYDTSGRHTRWPEPGLQTEVENNLITYYFRKEFHYDGPLEAVELRLDEIVDDGAVYYLNGVEIGRSAIMPDGEVGFGTRPTGVTNPIVRTDIFEVDASLLREGRNVLAVSVHNQGTSSSDICLGARLVASEPVQTPLALYLTWQQDPTTTMTILWHTEDEDDPAVLKYADGDEENWQRIEPTSHPMTFSDRHIRTAELTGLEPGSSYRFRIFRDERGQSSPFYSFRTMPADASEPIRFAAGGDTRHRQRWMEQTNRVAMQYDVDFMLWGGDLAYADGREDRLDRWYEWFDANLNTLIDDDGRVVPVVLAIGNHEVRGFTYYGDDRGRDAYEDTDEFREAIAPYFYNLFPFPGHPGYAVLDFSDYMSIFLLDSDHSGPIEGQQTSWLEEQLDQRSDVPHVFPIYHSPGFPSHRDYNRTIARNVREHWVPLFERHNLTVVFENDDHTYKRTVPIRDEQEHPEGVVYIGDGAWGVDVRTVHPVDETWYLQRAESIRHLILVTIQDRQQDFKIISEDGKLIDHYIPPSHRR</sequence>
<comment type="caution">
    <text evidence="5">The sequence shown here is derived from an EMBL/GenBank/DDBJ whole genome shotgun (WGS) entry which is preliminary data.</text>
</comment>
<feature type="domain" description="Purple acid phosphatase N-terminal" evidence="4">
    <location>
        <begin position="217"/>
        <end position="308"/>
    </location>
</feature>
<dbReference type="Pfam" id="PF00149">
    <property type="entry name" value="Metallophos"/>
    <property type="match status" value="1"/>
</dbReference>
<dbReference type="SUPFAM" id="SSF49785">
    <property type="entry name" value="Galactose-binding domain-like"/>
    <property type="match status" value="1"/>
</dbReference>
<organism evidence="5 6">
    <name type="scientific">Natronomicrosphaera hydrolytica</name>
    <dbReference type="NCBI Taxonomy" id="3242702"/>
    <lineage>
        <taxon>Bacteria</taxon>
        <taxon>Pseudomonadati</taxon>
        <taxon>Planctomycetota</taxon>
        <taxon>Phycisphaerae</taxon>
        <taxon>Phycisphaerales</taxon>
        <taxon>Phycisphaeraceae</taxon>
        <taxon>Natronomicrosphaera</taxon>
    </lineage>
</organism>
<dbReference type="Gene3D" id="3.60.21.10">
    <property type="match status" value="1"/>
</dbReference>
<feature type="domain" description="Calcineurin-like phosphoesterase" evidence="3">
    <location>
        <begin position="330"/>
        <end position="520"/>
    </location>
</feature>
<evidence type="ECO:0000259" key="3">
    <source>
        <dbReference type="Pfam" id="PF00149"/>
    </source>
</evidence>
<dbReference type="RefSeq" id="WP_425345035.1">
    <property type="nucleotide sequence ID" value="NZ_JBGUBD010000004.1"/>
</dbReference>
<proteinExistence type="predicted"/>
<dbReference type="InterPro" id="IPR015914">
    <property type="entry name" value="PAPs_N"/>
</dbReference>
<dbReference type="InterPro" id="IPR039331">
    <property type="entry name" value="PAPs-like"/>
</dbReference>
<dbReference type="PANTHER" id="PTHR22953">
    <property type="entry name" value="ACID PHOSPHATASE RELATED"/>
    <property type="match status" value="1"/>
</dbReference>
<dbReference type="InterPro" id="IPR008979">
    <property type="entry name" value="Galactose-bd-like_sf"/>
</dbReference>
<evidence type="ECO:0000256" key="1">
    <source>
        <dbReference type="ARBA" id="ARBA00022729"/>
    </source>
</evidence>
<evidence type="ECO:0000259" key="4">
    <source>
        <dbReference type="Pfam" id="PF16656"/>
    </source>
</evidence>